<dbReference type="AlphaFoldDB" id="U2E9N7"/>
<dbReference type="InterPro" id="IPR024529">
    <property type="entry name" value="ECF_trnsprt_substrate-spec"/>
</dbReference>
<keyword evidence="1" id="KW-0472">Membrane</keyword>
<dbReference type="eggNOG" id="COG4684">
    <property type="taxonomic scope" value="Bacteria"/>
</dbReference>
<feature type="transmembrane region" description="Helical" evidence="1">
    <location>
        <begin position="173"/>
        <end position="200"/>
    </location>
</feature>
<gene>
    <name evidence="2" type="ORF">HLPCO_002458</name>
</gene>
<dbReference type="InParanoid" id="U2E9N7"/>
<evidence type="ECO:0000313" key="3">
    <source>
        <dbReference type="Proteomes" id="UP000005707"/>
    </source>
</evidence>
<sequence>MKDNRVLDMTYMSMFLTIILVMAAVPQLGYITIPFLPAGVGATTIHIPVLIACIYFGTKVTNGWKIGGFAGLTFGISSFVVAWMRPVSPLDYVFRNPLVSVLPRILFAILAVVLYRALRKVIKNDIINIYITAILGTVIHTFLVVPLLGAFGVDAVATIFGFEGDSTQIVLQFFKWVVIFNGLLEAVLAGLIVPPIVIALRALKNNNSNDDLTELETIND</sequence>
<proteinExistence type="predicted"/>
<dbReference type="OrthoDB" id="384607at2"/>
<keyword evidence="1" id="KW-0812">Transmembrane</keyword>
<reference evidence="2 3" key="2">
    <citation type="journal article" date="2013" name="PLoS ONE">
        <title>INDIGO - INtegrated Data Warehouse of MIcrobial GenOmes with Examples from the Red Sea Extremophiles.</title>
        <authorList>
            <person name="Alam I."/>
            <person name="Antunes A."/>
            <person name="Kamau A.A."/>
            <person name="Ba Alawi W."/>
            <person name="Kalkatawi M."/>
            <person name="Stingl U."/>
            <person name="Bajic V.B."/>
        </authorList>
    </citation>
    <scope>NUCLEOTIDE SEQUENCE [LARGE SCALE GENOMIC DNA]</scope>
    <source>
        <strain evidence="2 3">SSD-17B</strain>
    </source>
</reference>
<feature type="transmembrane region" description="Helical" evidence="1">
    <location>
        <begin position="39"/>
        <end position="57"/>
    </location>
</feature>
<dbReference type="Gene3D" id="1.10.1760.20">
    <property type="match status" value="1"/>
</dbReference>
<evidence type="ECO:0000256" key="1">
    <source>
        <dbReference type="SAM" id="Phobius"/>
    </source>
</evidence>
<dbReference type="STRING" id="1033810.HLPCO_002458"/>
<feature type="transmembrane region" description="Helical" evidence="1">
    <location>
        <begin position="98"/>
        <end position="118"/>
    </location>
</feature>
<dbReference type="Pfam" id="PF12822">
    <property type="entry name" value="ECF_trnsprt"/>
    <property type="match status" value="1"/>
</dbReference>
<evidence type="ECO:0000313" key="2">
    <source>
        <dbReference type="EMBL" id="ERJ11546.1"/>
    </source>
</evidence>
<feature type="transmembrane region" description="Helical" evidence="1">
    <location>
        <begin position="130"/>
        <end position="153"/>
    </location>
</feature>
<keyword evidence="1" id="KW-1133">Transmembrane helix</keyword>
<keyword evidence="3" id="KW-1185">Reference proteome</keyword>
<dbReference type="GO" id="GO:0022857">
    <property type="term" value="F:transmembrane transporter activity"/>
    <property type="evidence" value="ECO:0007669"/>
    <property type="project" value="InterPro"/>
</dbReference>
<organism evidence="2 3">
    <name type="scientific">Haloplasma contractile SSD-17B</name>
    <dbReference type="NCBI Taxonomy" id="1033810"/>
    <lineage>
        <taxon>Bacteria</taxon>
        <taxon>Bacillati</taxon>
        <taxon>Mycoplasmatota</taxon>
        <taxon>Mollicutes</taxon>
        <taxon>Haloplasmatales</taxon>
        <taxon>Haloplasmataceae</taxon>
        <taxon>Haloplasma</taxon>
    </lineage>
</organism>
<dbReference type="Proteomes" id="UP000005707">
    <property type="component" value="Unassembled WGS sequence"/>
</dbReference>
<feature type="transmembrane region" description="Helical" evidence="1">
    <location>
        <begin position="12"/>
        <end position="33"/>
    </location>
</feature>
<dbReference type="EMBL" id="AFNU02000010">
    <property type="protein sequence ID" value="ERJ11546.1"/>
    <property type="molecule type" value="Genomic_DNA"/>
</dbReference>
<feature type="transmembrane region" description="Helical" evidence="1">
    <location>
        <begin position="69"/>
        <end position="86"/>
    </location>
</feature>
<name>U2E9N7_9MOLU</name>
<reference evidence="2 3" key="1">
    <citation type="journal article" date="2011" name="J. Bacteriol.">
        <title>Genome sequence of Haloplasma contractile, an unusual contractile bacterium from a deep-sea anoxic brine lake.</title>
        <authorList>
            <person name="Antunes A."/>
            <person name="Alam I."/>
            <person name="El Dorry H."/>
            <person name="Siam R."/>
            <person name="Robertson A."/>
            <person name="Bajic V.B."/>
            <person name="Stingl U."/>
        </authorList>
    </citation>
    <scope>NUCLEOTIDE SEQUENCE [LARGE SCALE GENOMIC DNA]</scope>
    <source>
        <strain evidence="2 3">SSD-17B</strain>
    </source>
</reference>
<accession>U2E9N7</accession>
<comment type="caution">
    <text evidence="2">The sequence shown here is derived from an EMBL/GenBank/DDBJ whole genome shotgun (WGS) entry which is preliminary data.</text>
</comment>
<dbReference type="RefSeq" id="WP_008827105.1">
    <property type="nucleotide sequence ID" value="NZ_AFNU02000010.1"/>
</dbReference>
<protein>
    <submittedName>
        <fullName evidence="2">Membrane protein</fullName>
    </submittedName>
</protein>